<evidence type="ECO:0000313" key="2">
    <source>
        <dbReference type="EMBL" id="MRH09753.1"/>
    </source>
</evidence>
<name>A0A6L5P5M8_LIMRT</name>
<reference evidence="2 3" key="1">
    <citation type="submission" date="2019-11" db="EMBL/GenBank/DDBJ databases">
        <title>Draft genome sequence of 12 host-associated Lactobacillus reuteri rodent strains.</title>
        <authorList>
            <person name="Zhang S."/>
            <person name="Ozcam M."/>
            <person name="Van Pijkeren J.P."/>
        </authorList>
    </citation>
    <scope>NUCLEOTIDE SEQUENCE [LARGE SCALE GENOMIC DNA]</scope>
    <source>
        <strain evidence="2 3">Lr4020</strain>
    </source>
</reference>
<gene>
    <name evidence="2" type="ORF">GIX81_09985</name>
</gene>
<sequence>MTKYGYVSGFLKDKISKEDSFKYQATILLSMGVPHENCFADVFRRNNKDRYQLRKFLNTIAQEGDVLVVPTLTCLYSNVRELCYLMHIIEAKGLIIESCDMDLSDDSDSSNWILASQLAHLNYLDYLRSQNISKAIKQKKYQATLNTGGRNKRVITPLYRQAYKYLQAHTYGETQLKFHLSKSTLYRIKKQIKMKQLSTNHQSYNASRGD</sequence>
<dbReference type="SUPFAM" id="SSF53041">
    <property type="entry name" value="Resolvase-like"/>
    <property type="match status" value="1"/>
</dbReference>
<dbReference type="AlphaFoldDB" id="A0A6L5P5M8"/>
<dbReference type="Gene3D" id="3.40.50.1390">
    <property type="entry name" value="Resolvase, N-terminal catalytic domain"/>
    <property type="match status" value="1"/>
</dbReference>
<comment type="caution">
    <text evidence="2">The sequence shown here is derived from an EMBL/GenBank/DDBJ whole genome shotgun (WGS) entry which is preliminary data.</text>
</comment>
<dbReference type="InterPro" id="IPR006119">
    <property type="entry name" value="Resolv_N"/>
</dbReference>
<dbReference type="RefSeq" id="WP_153705214.1">
    <property type="nucleotide sequence ID" value="NZ_WJNA01000028.1"/>
</dbReference>
<dbReference type="Proteomes" id="UP000472879">
    <property type="component" value="Unassembled WGS sequence"/>
</dbReference>
<evidence type="ECO:0000313" key="3">
    <source>
        <dbReference type="Proteomes" id="UP000472879"/>
    </source>
</evidence>
<dbReference type="InterPro" id="IPR036162">
    <property type="entry name" value="Resolvase-like_N_sf"/>
</dbReference>
<protein>
    <submittedName>
        <fullName evidence="2">Recombinase family protein</fullName>
    </submittedName>
</protein>
<evidence type="ECO:0000259" key="1">
    <source>
        <dbReference type="Pfam" id="PF00239"/>
    </source>
</evidence>
<proteinExistence type="predicted"/>
<feature type="domain" description="Resolvase/invertase-type recombinase catalytic" evidence="1">
    <location>
        <begin position="20"/>
        <end position="120"/>
    </location>
</feature>
<dbReference type="GO" id="GO:0003677">
    <property type="term" value="F:DNA binding"/>
    <property type="evidence" value="ECO:0007669"/>
    <property type="project" value="InterPro"/>
</dbReference>
<dbReference type="EMBL" id="WJNA01000028">
    <property type="protein sequence ID" value="MRH09753.1"/>
    <property type="molecule type" value="Genomic_DNA"/>
</dbReference>
<organism evidence="2 3">
    <name type="scientific">Limosilactobacillus reuteri</name>
    <name type="common">Lactobacillus reuteri</name>
    <dbReference type="NCBI Taxonomy" id="1598"/>
    <lineage>
        <taxon>Bacteria</taxon>
        <taxon>Bacillati</taxon>
        <taxon>Bacillota</taxon>
        <taxon>Bacilli</taxon>
        <taxon>Lactobacillales</taxon>
        <taxon>Lactobacillaceae</taxon>
        <taxon>Limosilactobacillus</taxon>
    </lineage>
</organism>
<dbReference type="Pfam" id="PF00239">
    <property type="entry name" value="Resolvase"/>
    <property type="match status" value="1"/>
</dbReference>
<dbReference type="GO" id="GO:0000150">
    <property type="term" value="F:DNA strand exchange activity"/>
    <property type="evidence" value="ECO:0007669"/>
    <property type="project" value="InterPro"/>
</dbReference>
<accession>A0A6L5P5M8</accession>